<dbReference type="InterPro" id="IPR005311">
    <property type="entry name" value="PBP_dimer"/>
</dbReference>
<dbReference type="RefSeq" id="WP_093395826.1">
    <property type="nucleotide sequence ID" value="NZ_FOUU01000009.1"/>
</dbReference>
<dbReference type="GO" id="GO:0006508">
    <property type="term" value="P:proteolysis"/>
    <property type="evidence" value="ECO:0007669"/>
    <property type="project" value="UniProtKB-KW"/>
</dbReference>
<dbReference type="SUPFAM" id="SSF56601">
    <property type="entry name" value="beta-lactamase/transpeptidase-like"/>
    <property type="match status" value="1"/>
</dbReference>
<dbReference type="GO" id="GO:0071972">
    <property type="term" value="F:peptidoglycan L,D-transpeptidase activity"/>
    <property type="evidence" value="ECO:0007669"/>
    <property type="project" value="TreeGrafter"/>
</dbReference>
<gene>
    <name evidence="17" type="ORF">SAMN05660836_02219</name>
</gene>
<keyword evidence="9" id="KW-0133">Cell shape</keyword>
<evidence type="ECO:0000259" key="16">
    <source>
        <dbReference type="Pfam" id="PF03717"/>
    </source>
</evidence>
<evidence type="ECO:0000256" key="2">
    <source>
        <dbReference type="ARBA" id="ARBA00004236"/>
    </source>
</evidence>
<dbReference type="PANTHER" id="PTHR30627:SF2">
    <property type="entry name" value="PEPTIDOGLYCAN D,D-TRANSPEPTIDASE MRDA"/>
    <property type="match status" value="1"/>
</dbReference>
<evidence type="ECO:0000256" key="13">
    <source>
        <dbReference type="ARBA" id="ARBA00023316"/>
    </source>
</evidence>
<keyword evidence="5" id="KW-0121">Carboxypeptidase</keyword>
<keyword evidence="8" id="KW-0378">Hydrolase</keyword>
<dbReference type="GO" id="GO:0071555">
    <property type="term" value="P:cell wall organization"/>
    <property type="evidence" value="ECO:0007669"/>
    <property type="project" value="UniProtKB-KW"/>
</dbReference>
<evidence type="ECO:0000256" key="7">
    <source>
        <dbReference type="ARBA" id="ARBA00022692"/>
    </source>
</evidence>
<dbReference type="InterPro" id="IPR050515">
    <property type="entry name" value="Beta-lactam/transpept"/>
</dbReference>
<dbReference type="AlphaFoldDB" id="A0A1I4VD24"/>
<dbReference type="GO" id="GO:0008360">
    <property type="term" value="P:regulation of cell shape"/>
    <property type="evidence" value="ECO:0007669"/>
    <property type="project" value="UniProtKB-KW"/>
</dbReference>
<evidence type="ECO:0000256" key="5">
    <source>
        <dbReference type="ARBA" id="ARBA00022645"/>
    </source>
</evidence>
<evidence type="ECO:0000259" key="15">
    <source>
        <dbReference type="Pfam" id="PF00905"/>
    </source>
</evidence>
<dbReference type="InterPro" id="IPR036138">
    <property type="entry name" value="PBP_dimer_sf"/>
</dbReference>
<dbReference type="Proteomes" id="UP000199611">
    <property type="component" value="Unassembled WGS sequence"/>
</dbReference>
<dbReference type="InterPro" id="IPR001460">
    <property type="entry name" value="PCN-bd_Tpept"/>
</dbReference>
<evidence type="ECO:0000256" key="1">
    <source>
        <dbReference type="ARBA" id="ARBA00004167"/>
    </source>
</evidence>
<name>A0A1I4VD24_9BACT</name>
<keyword evidence="11 14" id="KW-1133">Transmembrane helix</keyword>
<organism evidence="17 18">
    <name type="scientific">Thermodesulforhabdus norvegica</name>
    <dbReference type="NCBI Taxonomy" id="39841"/>
    <lineage>
        <taxon>Bacteria</taxon>
        <taxon>Pseudomonadati</taxon>
        <taxon>Thermodesulfobacteriota</taxon>
        <taxon>Syntrophobacteria</taxon>
        <taxon>Syntrophobacterales</taxon>
        <taxon>Thermodesulforhabdaceae</taxon>
        <taxon>Thermodesulforhabdus</taxon>
    </lineage>
</organism>
<keyword evidence="12 14" id="KW-0472">Membrane</keyword>
<keyword evidence="10" id="KW-0573">Peptidoglycan synthesis</keyword>
<dbReference type="EMBL" id="FOUU01000009">
    <property type="protein sequence ID" value="SFM99086.1"/>
    <property type="molecule type" value="Genomic_DNA"/>
</dbReference>
<evidence type="ECO:0000256" key="12">
    <source>
        <dbReference type="ARBA" id="ARBA00023136"/>
    </source>
</evidence>
<keyword evidence="3" id="KW-1003">Cell membrane</keyword>
<keyword evidence="4" id="KW-0997">Cell inner membrane</keyword>
<protein>
    <submittedName>
        <fullName evidence="17">Peptidoglycan glycosyltransferase</fullName>
    </submittedName>
</protein>
<dbReference type="GO" id="GO:0009002">
    <property type="term" value="F:serine-type D-Ala-D-Ala carboxypeptidase activity"/>
    <property type="evidence" value="ECO:0007669"/>
    <property type="project" value="InterPro"/>
</dbReference>
<feature type="transmembrane region" description="Helical" evidence="14">
    <location>
        <begin position="12"/>
        <end position="39"/>
    </location>
</feature>
<keyword evidence="13" id="KW-0961">Cell wall biogenesis/degradation</keyword>
<dbReference type="Pfam" id="PF00905">
    <property type="entry name" value="Transpeptidase"/>
    <property type="match status" value="1"/>
</dbReference>
<dbReference type="Pfam" id="PF03717">
    <property type="entry name" value="PBP_dimer"/>
    <property type="match status" value="1"/>
</dbReference>
<dbReference type="FunFam" id="3.40.710.10:FF:000024">
    <property type="entry name" value="Penicillin-binding protein 2"/>
    <property type="match status" value="1"/>
</dbReference>
<evidence type="ECO:0000313" key="18">
    <source>
        <dbReference type="Proteomes" id="UP000199611"/>
    </source>
</evidence>
<evidence type="ECO:0000256" key="11">
    <source>
        <dbReference type="ARBA" id="ARBA00022989"/>
    </source>
</evidence>
<evidence type="ECO:0000313" key="17">
    <source>
        <dbReference type="EMBL" id="SFM99086.1"/>
    </source>
</evidence>
<feature type="domain" description="Penicillin-binding protein transpeptidase" evidence="15">
    <location>
        <begin position="263"/>
        <end position="595"/>
    </location>
</feature>
<keyword evidence="17" id="KW-0808">Transferase</keyword>
<accession>A0A1I4VD24</accession>
<reference evidence="17 18" key="1">
    <citation type="submission" date="2016-10" db="EMBL/GenBank/DDBJ databases">
        <authorList>
            <person name="de Groot N.N."/>
        </authorList>
    </citation>
    <scope>NUCLEOTIDE SEQUENCE [LARGE SCALE GENOMIC DNA]</scope>
    <source>
        <strain evidence="17 18">DSM 9990</strain>
    </source>
</reference>
<dbReference type="STRING" id="39841.SAMN05660836_02219"/>
<dbReference type="GO" id="GO:0009252">
    <property type="term" value="P:peptidoglycan biosynthetic process"/>
    <property type="evidence" value="ECO:0007669"/>
    <property type="project" value="UniProtKB-KW"/>
</dbReference>
<keyword evidence="18" id="KW-1185">Reference proteome</keyword>
<evidence type="ECO:0000256" key="6">
    <source>
        <dbReference type="ARBA" id="ARBA00022670"/>
    </source>
</evidence>
<evidence type="ECO:0000256" key="14">
    <source>
        <dbReference type="SAM" id="Phobius"/>
    </source>
</evidence>
<dbReference type="InterPro" id="IPR012338">
    <property type="entry name" value="Beta-lactam/transpept-like"/>
</dbReference>
<keyword evidence="6" id="KW-0645">Protease</keyword>
<sequence length="607" mass="68237">MNKNVILREQNNIVVINVYALAIIFCCVIVLYLCGFYYYQVIKWDEYKKKSENNHTRFERIIAPRGVIFDAYGRVIVDNRPSYDIYITREEADVERITVAVSNLCNVKTEDLVNELSKYQNIPKHIPVKLLGDVDQDCLARIEAYKHKLPGLFVSVQPVRNYPWREVGAHIVGYLGEINREELNRLEDAGYVVGDWIGKTGLERVYESVLRGKNGMEAVEVDALGRRLGVLDRENPIPGRNVWLTLDWELQRYASEIMRDKEGALVVLDVKTGAIRAMVSSPSYDPNLFVRGVNSEEWNDLHRDPRHVFLNRAIQVGYPPGSTFKPFVALAALDTGAVKPDETIWCPGYHRLGNRTYRCWKRGGHGYVDLHRAIVESCDVYFYQVGSRLGVDTIARYAKLLGFGELTGVELPGERTGLIPTTSWKKRHYGVPWQKGETLSVAIGQGFVLVTPLQLARAYAAIANNGYLVRPYIVERIEGNGFRAREDTIHERVITNEKALSLVKKALEDVVKDPRGTAHGIWSEAIPIAGKTGTAQVVGLKLSGDESSMPEHFRDHAWFAGYAPPDDPQVVAVAIIEHGGHGSSAAAPVVKAVIEKYFQLQRENHNG</sequence>
<evidence type="ECO:0000256" key="10">
    <source>
        <dbReference type="ARBA" id="ARBA00022984"/>
    </source>
</evidence>
<feature type="domain" description="Penicillin-binding protein dimerisation" evidence="16">
    <location>
        <begin position="61"/>
        <end position="230"/>
    </location>
</feature>
<dbReference type="Gene3D" id="3.30.1390.30">
    <property type="entry name" value="Penicillin-binding protein 2a, domain 3"/>
    <property type="match status" value="1"/>
</dbReference>
<dbReference type="InterPro" id="IPR017790">
    <property type="entry name" value="Penicillin-binding_protein_2"/>
</dbReference>
<dbReference type="Gene3D" id="3.40.710.10">
    <property type="entry name" value="DD-peptidase/beta-lactamase superfamily"/>
    <property type="match status" value="1"/>
</dbReference>
<evidence type="ECO:0000256" key="3">
    <source>
        <dbReference type="ARBA" id="ARBA00022475"/>
    </source>
</evidence>
<comment type="subcellular location">
    <subcellularLocation>
        <location evidence="2">Cell membrane</location>
    </subcellularLocation>
    <subcellularLocation>
        <location evidence="1">Membrane</location>
        <topology evidence="1">Single-pass membrane protein</topology>
    </subcellularLocation>
</comment>
<evidence type="ECO:0000256" key="4">
    <source>
        <dbReference type="ARBA" id="ARBA00022519"/>
    </source>
</evidence>
<dbReference type="GO" id="GO:0016740">
    <property type="term" value="F:transferase activity"/>
    <property type="evidence" value="ECO:0007669"/>
    <property type="project" value="UniProtKB-KW"/>
</dbReference>
<dbReference type="PANTHER" id="PTHR30627">
    <property type="entry name" value="PEPTIDOGLYCAN D,D-TRANSPEPTIDASE"/>
    <property type="match status" value="1"/>
</dbReference>
<dbReference type="GO" id="GO:0005886">
    <property type="term" value="C:plasma membrane"/>
    <property type="evidence" value="ECO:0007669"/>
    <property type="project" value="UniProtKB-SubCell"/>
</dbReference>
<evidence type="ECO:0000256" key="8">
    <source>
        <dbReference type="ARBA" id="ARBA00022801"/>
    </source>
</evidence>
<proteinExistence type="predicted"/>
<dbReference type="Gene3D" id="3.90.1310.10">
    <property type="entry name" value="Penicillin-binding protein 2a (Domain 2)"/>
    <property type="match status" value="1"/>
</dbReference>
<dbReference type="OrthoDB" id="9766847at2"/>
<dbReference type="NCBIfam" id="TIGR03423">
    <property type="entry name" value="pbp2_mrdA"/>
    <property type="match status" value="1"/>
</dbReference>
<keyword evidence="7 14" id="KW-0812">Transmembrane</keyword>
<evidence type="ECO:0000256" key="9">
    <source>
        <dbReference type="ARBA" id="ARBA00022960"/>
    </source>
</evidence>
<dbReference type="GO" id="GO:0008658">
    <property type="term" value="F:penicillin binding"/>
    <property type="evidence" value="ECO:0007669"/>
    <property type="project" value="InterPro"/>
</dbReference>
<dbReference type="SUPFAM" id="SSF56519">
    <property type="entry name" value="Penicillin binding protein dimerisation domain"/>
    <property type="match status" value="1"/>
</dbReference>